<gene>
    <name evidence="2" type="ORF">BVG16_09065</name>
</gene>
<dbReference type="EMBL" id="MSZX01000003">
    <property type="protein sequence ID" value="OPA79232.1"/>
    <property type="molecule type" value="Genomic_DNA"/>
</dbReference>
<comment type="caution">
    <text evidence="2">The sequence shown here is derived from an EMBL/GenBank/DDBJ whole genome shotgun (WGS) entry which is preliminary data.</text>
</comment>
<protein>
    <recommendedName>
        <fullName evidence="4">DUF3993 domain-containing protein</fullName>
    </recommendedName>
</protein>
<accession>A0A1T2XHG2</accession>
<organism evidence="2 3">
    <name type="scientific">Paenibacillus selenitireducens</name>
    <dbReference type="NCBI Taxonomy" id="1324314"/>
    <lineage>
        <taxon>Bacteria</taxon>
        <taxon>Bacillati</taxon>
        <taxon>Bacillota</taxon>
        <taxon>Bacilli</taxon>
        <taxon>Bacillales</taxon>
        <taxon>Paenibacillaceae</taxon>
        <taxon>Paenibacillus</taxon>
    </lineage>
</organism>
<feature type="chain" id="PRO_5013001450" description="DUF3993 domain-containing protein" evidence="1">
    <location>
        <begin position="28"/>
        <end position="165"/>
    </location>
</feature>
<dbReference type="AlphaFoldDB" id="A0A1T2XHG2"/>
<dbReference type="OrthoDB" id="2595945at2"/>
<reference evidence="2 3" key="1">
    <citation type="submission" date="2017-01" db="EMBL/GenBank/DDBJ databases">
        <title>Genome analysis of Paenibacillus selenitrireducens ES3-24.</title>
        <authorList>
            <person name="Xu D."/>
            <person name="Yao R."/>
            <person name="Zheng S."/>
        </authorList>
    </citation>
    <scope>NUCLEOTIDE SEQUENCE [LARGE SCALE GENOMIC DNA]</scope>
    <source>
        <strain evidence="2 3">ES3-24</strain>
    </source>
</reference>
<keyword evidence="3" id="KW-1185">Reference proteome</keyword>
<evidence type="ECO:0000313" key="3">
    <source>
        <dbReference type="Proteomes" id="UP000190188"/>
    </source>
</evidence>
<feature type="signal peptide" evidence="1">
    <location>
        <begin position="1"/>
        <end position="27"/>
    </location>
</feature>
<evidence type="ECO:0000256" key="1">
    <source>
        <dbReference type="SAM" id="SignalP"/>
    </source>
</evidence>
<dbReference type="PROSITE" id="PS51257">
    <property type="entry name" value="PROKAR_LIPOPROTEIN"/>
    <property type="match status" value="1"/>
</dbReference>
<evidence type="ECO:0008006" key="4">
    <source>
        <dbReference type="Google" id="ProtNLM"/>
    </source>
</evidence>
<dbReference type="Proteomes" id="UP000190188">
    <property type="component" value="Unassembled WGS sequence"/>
</dbReference>
<evidence type="ECO:0000313" key="2">
    <source>
        <dbReference type="EMBL" id="OPA79232.1"/>
    </source>
</evidence>
<dbReference type="RefSeq" id="WP_078498232.1">
    <property type="nucleotide sequence ID" value="NZ_MSZX01000003.1"/>
</dbReference>
<keyword evidence="1" id="KW-0732">Signal</keyword>
<proteinExistence type="predicted"/>
<sequence>MRNKFMTVLMLVILILSVAACSTPAKEADPMDKQIAYNDARVAVDKVKTLFHKTTAKDGTPILDPATGGQEKAKELLLGYFDAPLVDNIMKHYVTDQTVDNNVVLNKGEDGAAAPFFNPSIVDTTFDTVKVEGSKEEFKITTPENKIYTLKWQEDKGRYIITNFE</sequence>
<name>A0A1T2XHG2_9BACL</name>